<protein>
    <recommendedName>
        <fullName evidence="1">BAAT/Acyl-CoA thioester hydrolase C-terminal domain-containing protein</fullName>
    </recommendedName>
</protein>
<feature type="domain" description="BAAT/Acyl-CoA thioester hydrolase C-terminal" evidence="1">
    <location>
        <begin position="121"/>
        <end position="256"/>
    </location>
</feature>
<keyword evidence="3" id="KW-1185">Reference proteome</keyword>
<evidence type="ECO:0000313" key="2">
    <source>
        <dbReference type="EMBL" id="CAA0092499.1"/>
    </source>
</evidence>
<dbReference type="InterPro" id="IPR053145">
    <property type="entry name" value="AB_hydrolase_Est10"/>
</dbReference>
<dbReference type="SUPFAM" id="SSF53474">
    <property type="entry name" value="alpha/beta-Hydrolases"/>
    <property type="match status" value="1"/>
</dbReference>
<dbReference type="InterPro" id="IPR014940">
    <property type="entry name" value="BAAT_C"/>
</dbReference>
<dbReference type="GO" id="GO:0052689">
    <property type="term" value="F:carboxylic ester hydrolase activity"/>
    <property type="evidence" value="ECO:0007669"/>
    <property type="project" value="TreeGrafter"/>
</dbReference>
<dbReference type="Pfam" id="PF08840">
    <property type="entry name" value="BAAT_C"/>
    <property type="match status" value="1"/>
</dbReference>
<name>A0A5S9NPZ9_9GAMM</name>
<dbReference type="PANTHER" id="PTHR43265">
    <property type="entry name" value="ESTERASE ESTD"/>
    <property type="match status" value="1"/>
</dbReference>
<dbReference type="AlphaFoldDB" id="A0A5S9NPZ9"/>
<sequence length="318" mass="35138">MTLALMLAANSPLANPDLKIHREDGSPITYYLTNNTSKTLLVLLQGSDCNSVAHNETINQRFSKAIPNADVLTVEKYGITQSVSWNASGDSVDCPESYITHDSPRQRTDDYLKVITHVNSKNNYKDIVVLGGSEGALVAAMVAARNTDVSALISLNAGGRFFIDDVLYNMRLELPPQAFDEAEQGFRAFADQIIHSESISIQMSGHGYQWWKHMLTIDQTDILSRVKAPTLLIQAAMDQSVSPALAADQARMLTKAKKPLKSSVSSQANSNFKYISFEGIDHKFEDQQGKSRAHEVILTIQEWYEDLRTNTGVKAATL</sequence>
<reference evidence="2 3" key="1">
    <citation type="submission" date="2019-11" db="EMBL/GenBank/DDBJ databases">
        <authorList>
            <person name="Holert J."/>
        </authorList>
    </citation>
    <scope>NUCLEOTIDE SEQUENCE [LARGE SCALE GENOMIC DNA]</scope>
    <source>
        <strain evidence="2">SB11_3</strain>
    </source>
</reference>
<evidence type="ECO:0000313" key="3">
    <source>
        <dbReference type="Proteomes" id="UP000441399"/>
    </source>
</evidence>
<accession>A0A5S9NPZ9</accession>
<dbReference type="Gene3D" id="3.40.50.1820">
    <property type="entry name" value="alpha/beta hydrolase"/>
    <property type="match status" value="1"/>
</dbReference>
<gene>
    <name evidence="2" type="ORF">OPDIPICF_03821</name>
</gene>
<dbReference type="PANTHER" id="PTHR43265:SF1">
    <property type="entry name" value="ESTERASE ESTD"/>
    <property type="match status" value="1"/>
</dbReference>
<dbReference type="Proteomes" id="UP000441399">
    <property type="component" value="Unassembled WGS sequence"/>
</dbReference>
<dbReference type="EMBL" id="CACSIO010000002">
    <property type="protein sequence ID" value="CAA0092499.1"/>
    <property type="molecule type" value="Genomic_DNA"/>
</dbReference>
<proteinExistence type="predicted"/>
<dbReference type="InterPro" id="IPR029058">
    <property type="entry name" value="AB_hydrolase_fold"/>
</dbReference>
<evidence type="ECO:0000259" key="1">
    <source>
        <dbReference type="Pfam" id="PF08840"/>
    </source>
</evidence>
<organism evidence="2 3">
    <name type="scientific">BD1-7 clade bacterium</name>
    <dbReference type="NCBI Taxonomy" id="2029982"/>
    <lineage>
        <taxon>Bacteria</taxon>
        <taxon>Pseudomonadati</taxon>
        <taxon>Pseudomonadota</taxon>
        <taxon>Gammaproteobacteria</taxon>
        <taxon>Cellvibrionales</taxon>
        <taxon>Spongiibacteraceae</taxon>
        <taxon>BD1-7 clade</taxon>
    </lineage>
</organism>